<dbReference type="Pfam" id="PF10543">
    <property type="entry name" value="ORF6N"/>
    <property type="match status" value="1"/>
</dbReference>
<dbReference type="PATRIC" id="fig|698956.3.peg.6"/>
<evidence type="ECO:0000259" key="1">
    <source>
        <dbReference type="Pfam" id="PF10543"/>
    </source>
</evidence>
<name>I4LZ34_GARVA</name>
<dbReference type="EMBL" id="ADER01000001">
    <property type="protein sequence ID" value="EIK82224.1"/>
    <property type="molecule type" value="Genomic_DNA"/>
</dbReference>
<dbReference type="RefSeq" id="WP_004123240.1">
    <property type="nucleotide sequence ID" value="NZ_ADER01000001.1"/>
</dbReference>
<dbReference type="AlphaFoldDB" id="I4LZ34"/>
<organism evidence="2 3">
    <name type="scientific">Gardnerella vaginalis 1400E</name>
    <dbReference type="NCBI Taxonomy" id="698956"/>
    <lineage>
        <taxon>Bacteria</taxon>
        <taxon>Bacillati</taxon>
        <taxon>Actinomycetota</taxon>
        <taxon>Actinomycetes</taxon>
        <taxon>Bifidobacteriales</taxon>
        <taxon>Bifidobacteriaceae</taxon>
        <taxon>Gardnerella</taxon>
    </lineage>
</organism>
<gene>
    <name evidence="2" type="ORF">CGSMWGv1400E_00030</name>
</gene>
<evidence type="ECO:0000313" key="3">
    <source>
        <dbReference type="Proteomes" id="UP000004884"/>
    </source>
</evidence>
<evidence type="ECO:0000313" key="2">
    <source>
        <dbReference type="EMBL" id="EIK82224.1"/>
    </source>
</evidence>
<comment type="caution">
    <text evidence="2">The sequence shown here is derived from an EMBL/GenBank/DDBJ whole genome shotgun (WGS) entry which is preliminary data.</text>
</comment>
<protein>
    <recommendedName>
        <fullName evidence="1">KilA-N DNA-binding domain-containing protein</fullName>
    </recommendedName>
</protein>
<accession>I4LZ34</accession>
<dbReference type="InterPro" id="IPR018873">
    <property type="entry name" value="KilA-N_DNA-bd_domain"/>
</dbReference>
<proteinExistence type="predicted"/>
<sequence>MAQKEEIIEIAREPEVKVTSVTISSLIHIIRGKQVILDSDLAMLYQVETGAMNRALKRNKKRFPEDFCFQLTEEEFLRCQIGISKEEIADGRGGRRYMPYAFTEQGISMLSAILRSDVAINVSIGIMRAFVEMRKFLATNSLILNRVDELEVKQLEYQKNTDERFDKVFRYIEDHAESEQKIFFDGQIYDAFSLITSIIQKAAKEIILIDGYVDIYTLNILSKKKAGVDVKIYTYASAKLTNTDVSNFNAQYPTLSVKKTQVFHDRFIILDSKSVYHIGASIKDAGKKCFGISLWQDVGMVQDLLNRLSTV</sequence>
<feature type="domain" description="KilA-N DNA-binding" evidence="1">
    <location>
        <begin position="27"/>
        <end position="113"/>
    </location>
</feature>
<dbReference type="Proteomes" id="UP000004884">
    <property type="component" value="Unassembled WGS sequence"/>
</dbReference>
<reference evidence="2 3" key="1">
    <citation type="journal article" date="2012" name="J. Bacteriol.">
        <title>Comparative Genomic Analyses of 17 Clinical Isolates of Gardnerella vaginalis Provide Evidence of Multiple Genetically Isolated Clades Consistent with Subspeciation into Genovars.</title>
        <authorList>
            <person name="Ahmed A."/>
            <person name="Earl J."/>
            <person name="Retchless A."/>
            <person name="Hillier S."/>
            <person name="Rabe L."/>
            <person name="Cherpes T."/>
            <person name="Powell E."/>
            <person name="Janto B."/>
            <person name="Eutsey R."/>
            <person name="Hiller N.L."/>
            <person name="Boissy R."/>
            <person name="Dahlgreen M."/>
            <person name="Hall B."/>
            <person name="Costerton J."/>
            <person name="Post J.C."/>
            <person name="Hu F."/>
            <person name="Ehrlich G."/>
        </authorList>
    </citation>
    <scope>NUCLEOTIDE SEQUENCE [LARGE SCALE GENOMIC DNA]</scope>
    <source>
        <strain evidence="2 3">1400E</strain>
    </source>
</reference>